<feature type="transmembrane region" description="Helical" evidence="1">
    <location>
        <begin position="416"/>
        <end position="435"/>
    </location>
</feature>
<evidence type="ECO:0000313" key="2">
    <source>
        <dbReference type="EMBL" id="CAG5097292.1"/>
    </source>
</evidence>
<accession>A0ABN7SBI2</accession>
<feature type="transmembrane region" description="Helical" evidence="1">
    <location>
        <begin position="185"/>
        <end position="203"/>
    </location>
</feature>
<dbReference type="Proteomes" id="UP001158576">
    <property type="component" value="Chromosome XSR"/>
</dbReference>
<feature type="transmembrane region" description="Helical" evidence="1">
    <location>
        <begin position="262"/>
        <end position="279"/>
    </location>
</feature>
<dbReference type="InterPro" id="IPR027197">
    <property type="entry name" value="SLC43A3"/>
</dbReference>
<feature type="transmembrane region" description="Helical" evidence="1">
    <location>
        <begin position="356"/>
        <end position="377"/>
    </location>
</feature>
<evidence type="ECO:0000256" key="1">
    <source>
        <dbReference type="SAM" id="Phobius"/>
    </source>
</evidence>
<feature type="transmembrane region" description="Helical" evidence="1">
    <location>
        <begin position="98"/>
        <end position="117"/>
    </location>
</feature>
<feature type="transmembrane region" description="Helical" evidence="1">
    <location>
        <begin position="155"/>
        <end position="179"/>
    </location>
</feature>
<keyword evidence="1" id="KW-1133">Transmembrane helix</keyword>
<dbReference type="PANTHER" id="PTHR20765:SF1">
    <property type="entry name" value="EQUILIBRATIVE NUCLEOBASE TRANSPORTER 1"/>
    <property type="match status" value="1"/>
</dbReference>
<sequence>MMEILFYGGVPYGFGFLQYIFEKEGVFWKELCYDENNPEHVANCKVQESGLVCESNLTSTPCLRSEAEFNSIYTYFLLTSSITPLILSEILNKYGLFIFRLLSATFTTAGLVTLCFYESNPYLLWVSWQLLGVSAVSPIYSNIRELCPLFPAIKSLSLGLINGFFDASGGMYLVFKLIYDSSPSVSVPTMITVYTAGSSLLWIKSFFFSPRYFITGDKTNSVFKESFIGSVCKKHVDINPGKEDENNQKEEPPTLMEYKKSLLSLNFLTFLLYSIFLTIRTNSFPIWCLPWLKWTFREYPEERRDQLVSQNMDIYGIMYFASILLCPIPGMVTKWIQKCSSRKDSSEEEDEKKGEYYSLLVFLGFAAVACTALSAQMCMTGSQPNATSAVIEFSMIRTIFYITRGVYVFQFFPESHFGFLYAIISVVVGTLQFIIDPLFKLIQNNGEVDFIPVSAAMAVACGLCLLQPLYNWCIRDAYITTNRRTKKEEEEITSM</sequence>
<dbReference type="SUPFAM" id="SSF103473">
    <property type="entry name" value="MFS general substrate transporter"/>
    <property type="match status" value="1"/>
</dbReference>
<feature type="transmembrane region" description="Helical" evidence="1">
    <location>
        <begin position="123"/>
        <end position="143"/>
    </location>
</feature>
<name>A0ABN7SBI2_OIKDI</name>
<feature type="transmembrane region" description="Helical" evidence="1">
    <location>
        <begin position="389"/>
        <end position="409"/>
    </location>
</feature>
<organism evidence="2 3">
    <name type="scientific">Oikopleura dioica</name>
    <name type="common">Tunicate</name>
    <dbReference type="NCBI Taxonomy" id="34765"/>
    <lineage>
        <taxon>Eukaryota</taxon>
        <taxon>Metazoa</taxon>
        <taxon>Chordata</taxon>
        <taxon>Tunicata</taxon>
        <taxon>Appendicularia</taxon>
        <taxon>Copelata</taxon>
        <taxon>Oikopleuridae</taxon>
        <taxon>Oikopleura</taxon>
    </lineage>
</organism>
<feature type="transmembrane region" description="Helical" evidence="1">
    <location>
        <begin position="314"/>
        <end position="336"/>
    </location>
</feature>
<keyword evidence="1" id="KW-0472">Membrane</keyword>
<feature type="transmembrane region" description="Helical" evidence="1">
    <location>
        <begin position="455"/>
        <end position="474"/>
    </location>
</feature>
<keyword evidence="3" id="KW-1185">Reference proteome</keyword>
<protein>
    <submittedName>
        <fullName evidence="2">Oidioi.mRNA.OKI2018_I69.XSR.g15010.t1.cds</fullName>
    </submittedName>
</protein>
<dbReference type="PANTHER" id="PTHR20765">
    <property type="entry name" value="SOLUTE CARRIER FAMILY 43 MEMBER 3-RELATED"/>
    <property type="match status" value="1"/>
</dbReference>
<dbReference type="EMBL" id="OU015569">
    <property type="protein sequence ID" value="CAG5097292.1"/>
    <property type="molecule type" value="Genomic_DNA"/>
</dbReference>
<dbReference type="InterPro" id="IPR036259">
    <property type="entry name" value="MFS_trans_sf"/>
</dbReference>
<reference evidence="2 3" key="1">
    <citation type="submission" date="2021-04" db="EMBL/GenBank/DDBJ databases">
        <authorList>
            <person name="Bliznina A."/>
        </authorList>
    </citation>
    <scope>NUCLEOTIDE SEQUENCE [LARGE SCALE GENOMIC DNA]</scope>
</reference>
<proteinExistence type="predicted"/>
<evidence type="ECO:0000313" key="3">
    <source>
        <dbReference type="Proteomes" id="UP001158576"/>
    </source>
</evidence>
<gene>
    <name evidence="2" type="ORF">OKIOD_LOCUS6568</name>
</gene>
<keyword evidence="1" id="KW-0812">Transmembrane</keyword>